<reference evidence="2" key="1">
    <citation type="submission" date="2019-11" db="EMBL/GenBank/DDBJ databases">
        <title>Draft Genome Sequence of Plant Growth-Promoting Rhizosphere-Associated Bacteria.</title>
        <authorList>
            <person name="Vasilyev I.Y."/>
            <person name="Radchenko V."/>
            <person name="Ilnitskaya E.V."/>
        </authorList>
    </citation>
    <scope>NUCLEOTIDE SEQUENCE</scope>
    <source>
        <strain evidence="2">VRA_517_n</strain>
    </source>
</reference>
<organism evidence="2">
    <name type="scientific">Bacillus velezensis</name>
    <dbReference type="NCBI Taxonomy" id="492670"/>
    <lineage>
        <taxon>Bacteria</taxon>
        <taxon>Bacillati</taxon>
        <taxon>Bacillota</taxon>
        <taxon>Bacilli</taxon>
        <taxon>Bacillales</taxon>
        <taxon>Bacillaceae</taxon>
        <taxon>Bacillus</taxon>
        <taxon>Bacillus amyloliquefaciens group</taxon>
    </lineage>
</organism>
<keyword evidence="1" id="KW-0472">Membrane</keyword>
<gene>
    <name evidence="2" type="ORF">GKC39_13910</name>
</gene>
<accession>A0A6A8LMN3</accession>
<evidence type="ECO:0000313" key="2">
    <source>
        <dbReference type="EMBL" id="MSE03159.1"/>
    </source>
</evidence>
<protein>
    <submittedName>
        <fullName evidence="2">Uncharacterized protein</fullName>
    </submittedName>
</protein>
<evidence type="ECO:0000256" key="1">
    <source>
        <dbReference type="SAM" id="Phobius"/>
    </source>
</evidence>
<proteinExistence type="predicted"/>
<dbReference type="EMBL" id="WKKV01000006">
    <property type="protein sequence ID" value="MSE03159.1"/>
    <property type="molecule type" value="Genomic_DNA"/>
</dbReference>
<name>A0A6A8LMN3_BACVE</name>
<dbReference type="AlphaFoldDB" id="A0A6A8LMN3"/>
<comment type="caution">
    <text evidence="2">The sequence shown here is derived from an EMBL/GenBank/DDBJ whole genome shotgun (WGS) entry which is preliminary data.</text>
</comment>
<keyword evidence="1" id="KW-1133">Transmembrane helix</keyword>
<keyword evidence="1" id="KW-0812">Transmembrane</keyword>
<sequence>MILFIGKFMLLFLFCSLAYYLFKVVYYNIGKNIALKTPKGTKTNRTAHVFVKNGTKLNDGDYFMIAVVTALWLFFR</sequence>
<dbReference type="RefSeq" id="WP_014304381.1">
    <property type="nucleotide sequence ID" value="NZ_CP023133.1"/>
</dbReference>
<feature type="transmembrane region" description="Helical" evidence="1">
    <location>
        <begin position="9"/>
        <end position="29"/>
    </location>
</feature>